<name>A0AA39Y762_9PEZI</name>
<reference evidence="2" key="1">
    <citation type="submission" date="2023-06" db="EMBL/GenBank/DDBJ databases">
        <title>Genome-scale phylogeny and comparative genomics of the fungal order Sordariales.</title>
        <authorList>
            <consortium name="Lawrence Berkeley National Laboratory"/>
            <person name="Hensen N."/>
            <person name="Bonometti L."/>
            <person name="Westerberg I."/>
            <person name="Brannstrom I.O."/>
            <person name="Guillou S."/>
            <person name="Cros-Aarteil S."/>
            <person name="Calhoun S."/>
            <person name="Haridas S."/>
            <person name="Kuo A."/>
            <person name="Mondo S."/>
            <person name="Pangilinan J."/>
            <person name="Riley R."/>
            <person name="Labutti K."/>
            <person name="Andreopoulos B."/>
            <person name="Lipzen A."/>
            <person name="Chen C."/>
            <person name="Yanf M."/>
            <person name="Daum C."/>
            <person name="Ng V."/>
            <person name="Clum A."/>
            <person name="Steindorff A."/>
            <person name="Ohm R."/>
            <person name="Martin F."/>
            <person name="Silar P."/>
            <person name="Natvig D."/>
            <person name="Lalanne C."/>
            <person name="Gautier V."/>
            <person name="Ament-Velasquez S.L."/>
            <person name="Kruys A."/>
            <person name="Hutchinson M.I."/>
            <person name="Powell A.J."/>
            <person name="Barry K."/>
            <person name="Miller A.N."/>
            <person name="Grigoriev I.V."/>
            <person name="Debuchy R."/>
            <person name="Gladieux P."/>
            <person name="Thoren M.H."/>
            <person name="Johannesson H."/>
        </authorList>
    </citation>
    <scope>NUCLEOTIDE SEQUENCE</scope>
    <source>
        <strain evidence="2">SMH2532-1</strain>
    </source>
</reference>
<protein>
    <submittedName>
        <fullName evidence="2">Heterokaryon incompatibility protein-domain-containing protein</fullName>
    </submittedName>
</protein>
<proteinExistence type="predicted"/>
<dbReference type="EMBL" id="JAULSV010000004">
    <property type="protein sequence ID" value="KAK0647208.1"/>
    <property type="molecule type" value="Genomic_DNA"/>
</dbReference>
<dbReference type="InterPro" id="IPR010730">
    <property type="entry name" value="HET"/>
</dbReference>
<feature type="non-terminal residue" evidence="2">
    <location>
        <position position="374"/>
    </location>
</feature>
<dbReference type="Proteomes" id="UP001174936">
    <property type="component" value="Unassembled WGS sequence"/>
</dbReference>
<sequence length="374" mass="42499">MLFARRQLENCLKNTSHDCHPQHGAELNEWPSRILEISEKERTVKLVAFNPSSMVMHYTALSYCWGSKEELERKPNRMTTKVTHDTYMATGIPIHDLPLTIRQAVWITQYLGQRYIWVDSLCIIQDDNSDWEVEALKMATVYSMATVTIIAASSTSCHSGFRHKGTNSKTAVDFKHLNAIDQRGWTYQEEHLSTRYLKFTEDDIQWECSAGTICFCGEGAIDQMGRNSDKTRGKIGLKSWNSIVRGFSGRAFTKQLDKLPAISGLARRYAEWRQEEGTQSRYIAGCWEDRIKGLTDLVWEVEGSDRISAVVPSPMSYIAPSFAWPSVNMRVHFHDPNTNVQPLCEVVAVRVHPMSVDKPYGMVSDGELVVRGPL</sequence>
<evidence type="ECO:0000259" key="1">
    <source>
        <dbReference type="Pfam" id="PF06985"/>
    </source>
</evidence>
<keyword evidence="3" id="KW-1185">Reference proteome</keyword>
<feature type="domain" description="Heterokaryon incompatibility" evidence="1">
    <location>
        <begin position="58"/>
        <end position="166"/>
    </location>
</feature>
<dbReference type="AlphaFoldDB" id="A0AA39Y762"/>
<organism evidence="2 3">
    <name type="scientific">Cercophora newfieldiana</name>
    <dbReference type="NCBI Taxonomy" id="92897"/>
    <lineage>
        <taxon>Eukaryota</taxon>
        <taxon>Fungi</taxon>
        <taxon>Dikarya</taxon>
        <taxon>Ascomycota</taxon>
        <taxon>Pezizomycotina</taxon>
        <taxon>Sordariomycetes</taxon>
        <taxon>Sordariomycetidae</taxon>
        <taxon>Sordariales</taxon>
        <taxon>Lasiosphaeriaceae</taxon>
        <taxon>Cercophora</taxon>
    </lineage>
</organism>
<evidence type="ECO:0000313" key="2">
    <source>
        <dbReference type="EMBL" id="KAK0647208.1"/>
    </source>
</evidence>
<dbReference type="PANTHER" id="PTHR33112">
    <property type="entry name" value="DOMAIN PROTEIN, PUTATIVE-RELATED"/>
    <property type="match status" value="1"/>
</dbReference>
<gene>
    <name evidence="2" type="ORF">B0T16DRAFT_376329</name>
</gene>
<evidence type="ECO:0000313" key="3">
    <source>
        <dbReference type="Proteomes" id="UP001174936"/>
    </source>
</evidence>
<dbReference type="PANTHER" id="PTHR33112:SF16">
    <property type="entry name" value="HETEROKARYON INCOMPATIBILITY DOMAIN-CONTAINING PROTEIN"/>
    <property type="match status" value="1"/>
</dbReference>
<dbReference type="Pfam" id="PF06985">
    <property type="entry name" value="HET"/>
    <property type="match status" value="1"/>
</dbReference>
<comment type="caution">
    <text evidence="2">The sequence shown here is derived from an EMBL/GenBank/DDBJ whole genome shotgun (WGS) entry which is preliminary data.</text>
</comment>
<accession>A0AA39Y762</accession>